<proteinExistence type="predicted"/>
<reference evidence="2 3" key="1">
    <citation type="submission" date="2024-09" db="EMBL/GenBank/DDBJ databases">
        <authorList>
            <person name="Sun Q."/>
            <person name="Mori K."/>
        </authorList>
    </citation>
    <scope>NUCLEOTIDE SEQUENCE [LARGE SCALE GENOMIC DNA]</scope>
    <source>
        <strain evidence="2 3">CCM 3426</strain>
    </source>
</reference>
<dbReference type="RefSeq" id="WP_189652168.1">
    <property type="nucleotide sequence ID" value="NZ_BMRC01000025.1"/>
</dbReference>
<dbReference type="GO" id="GO:0016787">
    <property type="term" value="F:hydrolase activity"/>
    <property type="evidence" value="ECO:0007669"/>
    <property type="project" value="UniProtKB-KW"/>
</dbReference>
<dbReference type="EMBL" id="JBHMEI010000029">
    <property type="protein sequence ID" value="MFB9205453.1"/>
    <property type="molecule type" value="Genomic_DNA"/>
</dbReference>
<dbReference type="Gene3D" id="1.20.1440.30">
    <property type="entry name" value="Biosynthetic Protein domain"/>
    <property type="match status" value="1"/>
</dbReference>
<dbReference type="Gene3D" id="3.40.1660.10">
    <property type="entry name" value="EreA-like (biosynthetic domain)"/>
    <property type="match status" value="1"/>
</dbReference>
<dbReference type="InterPro" id="IPR052036">
    <property type="entry name" value="Hydrolase/PRTase-associated"/>
</dbReference>
<sequence>MTVGRKLAALAAGLTIVPVLAQAAFAAEPAEPVRALEAAAYELRSTEPGAKDGDLAAFGRMVGDAQVVGMGEATHGSHEFFTVKERVFRHLVEKKGFTTFALEASWSGGVRLDEYLRTGKGDLRAIAKEELRASPWEREELVGMLEWMREHNRRDPGRPLHVMGDDIGAPKVGEEVFARVAQFVRSAHPDSTAPLAALYEGLRPLDDIFAYLDRPLDERRQLAGKAQQALDLLVSLGGPRASAAYDSAVQDARFIAQTAKFAGYDLAGKSWLSVVQRYRDQVMADNTVWWLRHHGGKILMSAQNTHAGYAAGDPALYPKTQGAYLRDILGKKYVAVGFTFDRGSFLSKDAAIGGDWKQFTAGPSEPGSNEHTLDRVRYDDFYLDMRTAPAAARDWLAVARPTRNIGTQYPYPLLDTALSRAFDVLVHLHEVRTAKVLE</sequence>
<dbReference type="InterPro" id="IPR014622">
    <property type="entry name" value="UCP036794_erythomycin"/>
</dbReference>
<dbReference type="PANTHER" id="PTHR31299">
    <property type="entry name" value="ESTERASE, PUTATIVE (AFU_ORTHOLOGUE AFUA_1G05850)-RELATED"/>
    <property type="match status" value="1"/>
</dbReference>
<dbReference type="PIRSF" id="PIRSF036794">
    <property type="entry name" value="UCP_erythr_ester"/>
    <property type="match status" value="1"/>
</dbReference>
<evidence type="ECO:0000313" key="2">
    <source>
        <dbReference type="EMBL" id="MFB9205453.1"/>
    </source>
</evidence>
<dbReference type="Proteomes" id="UP001589647">
    <property type="component" value="Unassembled WGS sequence"/>
</dbReference>
<gene>
    <name evidence="2" type="ORF">ACFFV7_29965</name>
</gene>
<dbReference type="Gene3D" id="3.30.1870.10">
    <property type="entry name" value="EreA-like, domain 2"/>
    <property type="match status" value="1"/>
</dbReference>
<dbReference type="PANTHER" id="PTHR31299:SF0">
    <property type="entry name" value="ESTERASE, PUTATIVE (AFU_ORTHOLOGUE AFUA_1G05850)-RELATED"/>
    <property type="match status" value="1"/>
</dbReference>
<evidence type="ECO:0000256" key="1">
    <source>
        <dbReference type="SAM" id="SignalP"/>
    </source>
</evidence>
<dbReference type="Pfam" id="PF05139">
    <property type="entry name" value="Erythro_esteras"/>
    <property type="match status" value="1"/>
</dbReference>
<keyword evidence="1" id="KW-0732">Signal</keyword>
<dbReference type="CDD" id="cd14728">
    <property type="entry name" value="Ere-like"/>
    <property type="match status" value="1"/>
</dbReference>
<dbReference type="EC" id="3.1.1.-" evidence="2"/>
<protein>
    <submittedName>
        <fullName evidence="2">Erythromycin esterase family protein</fullName>
        <ecNumber evidence="2">3.1.1.-</ecNumber>
    </submittedName>
</protein>
<keyword evidence="2" id="KW-0378">Hydrolase</keyword>
<feature type="signal peptide" evidence="1">
    <location>
        <begin position="1"/>
        <end position="26"/>
    </location>
</feature>
<feature type="chain" id="PRO_5047066172" evidence="1">
    <location>
        <begin position="27"/>
        <end position="438"/>
    </location>
</feature>
<accession>A0ABV5ILN8</accession>
<comment type="caution">
    <text evidence="2">The sequence shown here is derived from an EMBL/GenBank/DDBJ whole genome shotgun (WGS) entry which is preliminary data.</text>
</comment>
<evidence type="ECO:0000313" key="3">
    <source>
        <dbReference type="Proteomes" id="UP001589647"/>
    </source>
</evidence>
<organism evidence="2 3">
    <name type="scientific">Nonomuraea spiralis</name>
    <dbReference type="NCBI Taxonomy" id="46182"/>
    <lineage>
        <taxon>Bacteria</taxon>
        <taxon>Bacillati</taxon>
        <taxon>Actinomycetota</taxon>
        <taxon>Actinomycetes</taxon>
        <taxon>Streptosporangiales</taxon>
        <taxon>Streptosporangiaceae</taxon>
        <taxon>Nonomuraea</taxon>
    </lineage>
</organism>
<dbReference type="SUPFAM" id="SSF159501">
    <property type="entry name" value="EreA/ChaN-like"/>
    <property type="match status" value="1"/>
</dbReference>
<keyword evidence="3" id="KW-1185">Reference proteome</keyword>
<dbReference type="InterPro" id="IPR007815">
    <property type="entry name" value="Emycin_Estase"/>
</dbReference>
<name>A0ABV5ILN8_9ACTN</name>